<dbReference type="RefSeq" id="WP_145258426.1">
    <property type="nucleotide sequence ID" value="NZ_CP036279.1"/>
</dbReference>
<dbReference type="EMBL" id="CP036279">
    <property type="protein sequence ID" value="QDU61889.1"/>
    <property type="molecule type" value="Genomic_DNA"/>
</dbReference>
<feature type="compositionally biased region" description="Basic and acidic residues" evidence="1">
    <location>
        <begin position="305"/>
        <end position="321"/>
    </location>
</feature>
<feature type="compositionally biased region" description="Basic and acidic residues" evidence="1">
    <location>
        <begin position="231"/>
        <end position="244"/>
    </location>
</feature>
<feature type="compositionally biased region" description="Basic and acidic residues" evidence="1">
    <location>
        <begin position="126"/>
        <end position="136"/>
    </location>
</feature>
<dbReference type="SUPFAM" id="SSF50346">
    <property type="entry name" value="PRC-barrel domain"/>
    <property type="match status" value="1"/>
</dbReference>
<feature type="chain" id="PRO_5022017423" evidence="2">
    <location>
        <begin position="28"/>
        <end position="523"/>
    </location>
</feature>
<dbReference type="OrthoDB" id="286778at2"/>
<feature type="compositionally biased region" description="Polar residues" evidence="1">
    <location>
        <begin position="247"/>
        <end position="257"/>
    </location>
</feature>
<evidence type="ECO:0000313" key="5">
    <source>
        <dbReference type="Proteomes" id="UP000317093"/>
    </source>
</evidence>
<evidence type="ECO:0000313" key="4">
    <source>
        <dbReference type="EMBL" id="QDU61889.1"/>
    </source>
</evidence>
<feature type="signal peptide" evidence="2">
    <location>
        <begin position="1"/>
        <end position="27"/>
    </location>
</feature>
<dbReference type="InterPro" id="IPR027275">
    <property type="entry name" value="PRC-brl_dom"/>
</dbReference>
<feature type="compositionally biased region" description="Basic and acidic residues" evidence="1">
    <location>
        <begin position="419"/>
        <end position="455"/>
    </location>
</feature>
<organism evidence="4 5">
    <name type="scientific">Kolteria novifilia</name>
    <dbReference type="NCBI Taxonomy" id="2527975"/>
    <lineage>
        <taxon>Bacteria</taxon>
        <taxon>Pseudomonadati</taxon>
        <taxon>Planctomycetota</taxon>
        <taxon>Planctomycetia</taxon>
        <taxon>Kolteriales</taxon>
        <taxon>Kolteriaceae</taxon>
        <taxon>Kolteria</taxon>
    </lineage>
</organism>
<feature type="region of interest" description="Disordered" evidence="1">
    <location>
        <begin position="125"/>
        <end position="173"/>
    </location>
</feature>
<evidence type="ECO:0000256" key="1">
    <source>
        <dbReference type="SAM" id="MobiDB-lite"/>
    </source>
</evidence>
<feature type="compositionally biased region" description="Basic and acidic residues" evidence="1">
    <location>
        <begin position="466"/>
        <end position="498"/>
    </location>
</feature>
<proteinExistence type="predicted"/>
<dbReference type="Pfam" id="PF05239">
    <property type="entry name" value="PRC"/>
    <property type="match status" value="1"/>
</dbReference>
<keyword evidence="2" id="KW-0732">Signal</keyword>
<feature type="region of interest" description="Disordered" evidence="1">
    <location>
        <begin position="229"/>
        <end position="257"/>
    </location>
</feature>
<dbReference type="AlphaFoldDB" id="A0A518B4H2"/>
<dbReference type="KEGG" id="knv:Pan216_27540"/>
<keyword evidence="5" id="KW-1185">Reference proteome</keyword>
<feature type="region of interest" description="Disordered" evidence="1">
    <location>
        <begin position="397"/>
        <end position="523"/>
    </location>
</feature>
<gene>
    <name evidence="4" type="ORF">Pan216_27540</name>
</gene>
<protein>
    <submittedName>
        <fullName evidence="4">PRC-barrel domain protein</fullName>
    </submittedName>
</protein>
<dbReference type="Gene3D" id="2.30.30.240">
    <property type="entry name" value="PRC-barrel domain"/>
    <property type="match status" value="1"/>
</dbReference>
<sequence length="523" mass="57854" precursor="true">MRKWLTTGTMTGSAITLCLLSTPTANAQRVIERLPDGRTVIYDPSPVLPGRMPIDASRRVIRDSIGDRQQTAGDQQHQTHALTTRHLLKMPVQTKDGQKIGELNDILVSSNGDMAYAVVALGNTARSDREESRDDPANNQQNQERASQRLNPPPRDNELASNKDPQGQREGDLRVIPWKMVNINTEGRDIVLRVDEEKLDDAPAFQEKNLTRKMLDQAIARTNEYFGYASRSDDRSSDTARAERNQGPANSADTAYDSTKDERFWRVSQLDKKKIALTKDGGQHSGVQDWVVGVGDRLAYAILEPQKRTGERDSQADHREANAPNQVDQADRQNGSDRRDVVAVPFQALTMDASKAEEDGAFRLDSSNDLNQAPAVDADGYTRLLDTAFASKIHRHFGTQGRDGQQGFDPRTSLYPPSDDAKPSTKERTKSSENKDASGERENADKSDATPKDADAPTPLNKRMNRNFDESLKERSKDAKDALDRGADRDLPSVDDNKATPNTLRPKTNLDRSAGSPPAGDNS</sequence>
<name>A0A518B4H2_9BACT</name>
<dbReference type="Proteomes" id="UP000317093">
    <property type="component" value="Chromosome"/>
</dbReference>
<evidence type="ECO:0000256" key="2">
    <source>
        <dbReference type="SAM" id="SignalP"/>
    </source>
</evidence>
<feature type="compositionally biased region" description="Polar residues" evidence="1">
    <location>
        <begin position="137"/>
        <end position="150"/>
    </location>
</feature>
<dbReference type="InterPro" id="IPR011033">
    <property type="entry name" value="PRC_barrel-like_sf"/>
</dbReference>
<accession>A0A518B4H2</accession>
<feature type="compositionally biased region" description="Basic and acidic residues" evidence="1">
    <location>
        <begin position="329"/>
        <end position="338"/>
    </location>
</feature>
<reference evidence="4 5" key="1">
    <citation type="submission" date="2019-02" db="EMBL/GenBank/DDBJ databases">
        <title>Deep-cultivation of Planctomycetes and their phenomic and genomic characterization uncovers novel biology.</title>
        <authorList>
            <person name="Wiegand S."/>
            <person name="Jogler M."/>
            <person name="Boedeker C."/>
            <person name="Pinto D."/>
            <person name="Vollmers J."/>
            <person name="Rivas-Marin E."/>
            <person name="Kohn T."/>
            <person name="Peeters S.H."/>
            <person name="Heuer A."/>
            <person name="Rast P."/>
            <person name="Oberbeckmann S."/>
            <person name="Bunk B."/>
            <person name="Jeske O."/>
            <person name="Meyerdierks A."/>
            <person name="Storesund J.E."/>
            <person name="Kallscheuer N."/>
            <person name="Luecker S."/>
            <person name="Lage O.M."/>
            <person name="Pohl T."/>
            <person name="Merkel B.J."/>
            <person name="Hornburger P."/>
            <person name="Mueller R.-W."/>
            <person name="Bruemmer F."/>
            <person name="Labrenz M."/>
            <person name="Spormann A.M."/>
            <person name="Op den Camp H."/>
            <person name="Overmann J."/>
            <person name="Amann R."/>
            <person name="Jetten M.S.M."/>
            <person name="Mascher T."/>
            <person name="Medema M.H."/>
            <person name="Devos D.P."/>
            <person name="Kaster A.-K."/>
            <person name="Ovreas L."/>
            <person name="Rohde M."/>
            <person name="Galperin M.Y."/>
            <person name="Jogler C."/>
        </authorList>
    </citation>
    <scope>NUCLEOTIDE SEQUENCE [LARGE SCALE GENOMIC DNA]</scope>
    <source>
        <strain evidence="4 5">Pan216</strain>
    </source>
</reference>
<feature type="region of interest" description="Disordered" evidence="1">
    <location>
        <begin position="305"/>
        <end position="338"/>
    </location>
</feature>
<evidence type="ECO:0000259" key="3">
    <source>
        <dbReference type="Pfam" id="PF05239"/>
    </source>
</evidence>
<feature type="domain" description="PRC-barrel" evidence="3">
    <location>
        <begin position="87"/>
        <end position="126"/>
    </location>
</feature>